<feature type="domain" description="C5orf34-like N-terminal" evidence="3">
    <location>
        <begin position="1"/>
        <end position="63"/>
    </location>
</feature>
<dbReference type="EMBL" id="JALJOS010000011">
    <property type="protein sequence ID" value="KAK9832869.1"/>
    <property type="molecule type" value="Genomic_DNA"/>
</dbReference>
<dbReference type="AlphaFoldDB" id="A0AAW1RGP7"/>
<accession>A0AAW1RGP7</accession>
<evidence type="ECO:0000259" key="2">
    <source>
        <dbReference type="Pfam" id="PF15016"/>
    </source>
</evidence>
<gene>
    <name evidence="4" type="ORF">WJX74_000128</name>
</gene>
<dbReference type="Proteomes" id="UP001438707">
    <property type="component" value="Unassembled WGS sequence"/>
</dbReference>
<dbReference type="InterPro" id="IPR027830">
    <property type="entry name" value="C5orf34-like_N"/>
</dbReference>
<proteinExistence type="predicted"/>
<dbReference type="Pfam" id="PF15016">
    <property type="entry name" value="C5orf34_C"/>
    <property type="match status" value="1"/>
</dbReference>
<dbReference type="Pfam" id="PF15025">
    <property type="entry name" value="C5orf34-like_N"/>
    <property type="match status" value="1"/>
</dbReference>
<dbReference type="PANTHER" id="PTHR34531:SF1">
    <property type="entry name" value="CHROMOSOME 5 OPEN READING FRAME 34"/>
    <property type="match status" value="1"/>
</dbReference>
<evidence type="ECO:0000256" key="1">
    <source>
        <dbReference type="SAM" id="MobiDB-lite"/>
    </source>
</evidence>
<sequence>MLMLSEGRVKALYREGSVLVLGKSGSTFLTVSPAGKVTRQLSRFALASQGSAARLAEALDFRNKHVDEPYICKATLAASRNVPFLTNHLIQWVQWPASLKEGEQAGLVRHLASGSIQVRSSDLSTHLQLDSHRLRVTISCPLLVAAEHASRSYTYIQHTQYFPTSNVPSRWEPALCLAHAAAHVPTGSPCVLPQAEAATNDSPSEQQRADSSQQNACPSLVSPALYDHHKHPAVFLSKDSMAAHQNQGRQQADRGLHPAMLSTSMLGNENMASDIVHWPDPGSPPAHTNPEYPLLKDNDHIHNRTPAAAMRQACTEDARMQRLSTEMCSCTELPVSGSLRKDETESLSFAELSWWKSSSAIVSPSGPLIQLEQSSEALCHCLPHFGEVHAWVHQDGSTLVLKQKGRFCLHYLPGISEPRTYAIDAVPERSWHPDGHARLTIGPIARRAVLLWQTSQAHLGMNNAADHRNAAVRSSADDASSLLLQGMSSMTTWLSNEVVASEDLPGLGCFRALADGRVKASFADRTILSLDRARTTASLILPSGQPVQVCPASAHGLEQYMQPTLHFAARAWSTPEDRMRHAWQDACVASELQRTSAAAALCQTTLAVGIQQPGLSQEGDVSHHEQNGNRLDARGRHSASVNNAVCSAADANVPIIAWHPESQQASCSLSWDDESAGRTYQALAGGASLGRLSKSSAPVAVDDLSWDQLAGFPSSRTLFVDSWLIQNRALIARLQ</sequence>
<feature type="compositionally biased region" description="Polar residues" evidence="1">
    <location>
        <begin position="197"/>
        <end position="215"/>
    </location>
</feature>
<name>A0AAW1RGP7_9CHLO</name>
<feature type="domain" description="C5orf34-like C-terminal" evidence="2">
    <location>
        <begin position="495"/>
        <end position="568"/>
    </location>
</feature>
<protein>
    <submittedName>
        <fullName evidence="4">Uncharacterized protein</fullName>
    </submittedName>
</protein>
<keyword evidence="5" id="KW-1185">Reference proteome</keyword>
<dbReference type="InterPro" id="IPR053901">
    <property type="entry name" value="C5orf34-like"/>
</dbReference>
<evidence type="ECO:0000259" key="3">
    <source>
        <dbReference type="Pfam" id="PF15025"/>
    </source>
</evidence>
<organism evidence="4 5">
    <name type="scientific">Apatococcus lobatus</name>
    <dbReference type="NCBI Taxonomy" id="904363"/>
    <lineage>
        <taxon>Eukaryota</taxon>
        <taxon>Viridiplantae</taxon>
        <taxon>Chlorophyta</taxon>
        <taxon>core chlorophytes</taxon>
        <taxon>Trebouxiophyceae</taxon>
        <taxon>Chlorellales</taxon>
        <taxon>Chlorellaceae</taxon>
        <taxon>Apatococcus</taxon>
    </lineage>
</organism>
<evidence type="ECO:0000313" key="4">
    <source>
        <dbReference type="EMBL" id="KAK9832869.1"/>
    </source>
</evidence>
<reference evidence="4 5" key="1">
    <citation type="journal article" date="2024" name="Nat. Commun.">
        <title>Phylogenomics reveals the evolutionary origins of lichenization in chlorophyte algae.</title>
        <authorList>
            <person name="Puginier C."/>
            <person name="Libourel C."/>
            <person name="Otte J."/>
            <person name="Skaloud P."/>
            <person name="Haon M."/>
            <person name="Grisel S."/>
            <person name="Petersen M."/>
            <person name="Berrin J.G."/>
            <person name="Delaux P.M."/>
            <person name="Dal Grande F."/>
            <person name="Keller J."/>
        </authorList>
    </citation>
    <scope>NUCLEOTIDE SEQUENCE [LARGE SCALE GENOMIC DNA]</scope>
    <source>
        <strain evidence="4 5">SAG 2145</strain>
    </source>
</reference>
<comment type="caution">
    <text evidence="4">The sequence shown here is derived from an EMBL/GenBank/DDBJ whole genome shotgun (WGS) entry which is preliminary data.</text>
</comment>
<dbReference type="PANTHER" id="PTHR34531">
    <property type="entry name" value="ZGC:153352"/>
    <property type="match status" value="1"/>
</dbReference>
<feature type="region of interest" description="Disordered" evidence="1">
    <location>
        <begin position="193"/>
        <end position="215"/>
    </location>
</feature>
<dbReference type="InterPro" id="IPR027865">
    <property type="entry name" value="C5orf34-like_C"/>
</dbReference>
<evidence type="ECO:0000313" key="5">
    <source>
        <dbReference type="Proteomes" id="UP001438707"/>
    </source>
</evidence>